<feature type="domain" description="SMP-30/Gluconolactonase/LRE-like region" evidence="1">
    <location>
        <begin position="9"/>
        <end position="142"/>
    </location>
</feature>
<proteinExistence type="predicted"/>
<dbReference type="InterPro" id="IPR052988">
    <property type="entry name" value="Oryzine_lactonohydrolase"/>
</dbReference>
<dbReference type="InterPro" id="IPR011042">
    <property type="entry name" value="6-blade_b-propeller_TolB-like"/>
</dbReference>
<evidence type="ECO:0000313" key="3">
    <source>
        <dbReference type="Proteomes" id="UP000775129"/>
    </source>
</evidence>
<dbReference type="EMBL" id="DYWO01000413">
    <property type="protein sequence ID" value="HJF50829.1"/>
    <property type="molecule type" value="Genomic_DNA"/>
</dbReference>
<organism evidence="2 3">
    <name type="scientific">Brachybacterium paraconglomeratum</name>
    <dbReference type="NCBI Taxonomy" id="173362"/>
    <lineage>
        <taxon>Bacteria</taxon>
        <taxon>Bacillati</taxon>
        <taxon>Actinomycetota</taxon>
        <taxon>Actinomycetes</taxon>
        <taxon>Micrococcales</taxon>
        <taxon>Dermabacteraceae</taxon>
        <taxon>Brachybacterium</taxon>
    </lineage>
</organism>
<evidence type="ECO:0000259" key="1">
    <source>
        <dbReference type="Pfam" id="PF08450"/>
    </source>
</evidence>
<reference evidence="2" key="1">
    <citation type="journal article" date="2021" name="PeerJ">
        <title>Extensive microbial diversity within the chicken gut microbiome revealed by metagenomics and culture.</title>
        <authorList>
            <person name="Gilroy R."/>
            <person name="Ravi A."/>
            <person name="Getino M."/>
            <person name="Pursley I."/>
            <person name="Horton D.L."/>
            <person name="Alikhan N.F."/>
            <person name="Baker D."/>
            <person name="Gharbi K."/>
            <person name="Hall N."/>
            <person name="Watson M."/>
            <person name="Adriaenssens E.M."/>
            <person name="Foster-Nyarko E."/>
            <person name="Jarju S."/>
            <person name="Secka A."/>
            <person name="Antonio M."/>
            <person name="Oren A."/>
            <person name="Chaudhuri R.R."/>
            <person name="La Ragione R."/>
            <person name="Hildebrand F."/>
            <person name="Pallen M.J."/>
        </authorList>
    </citation>
    <scope>NUCLEOTIDE SEQUENCE</scope>
    <source>
        <strain evidence="2">1647</strain>
    </source>
</reference>
<comment type="caution">
    <text evidence="2">The sequence shown here is derived from an EMBL/GenBank/DDBJ whole genome shotgun (WGS) entry which is preliminary data.</text>
</comment>
<dbReference type="Pfam" id="PF08450">
    <property type="entry name" value="SGL"/>
    <property type="match status" value="1"/>
</dbReference>
<dbReference type="PANTHER" id="PTHR47064:SF2">
    <property type="entry name" value="SMP-30_GLUCONOLACTONASE_LRE-LIKE REGION DOMAIN-CONTAINING PROTEIN-RELATED"/>
    <property type="match status" value="1"/>
</dbReference>
<dbReference type="Gene3D" id="2.120.10.30">
    <property type="entry name" value="TolB, C-terminal domain"/>
    <property type="match status" value="1"/>
</dbReference>
<sequence length="167" mass="17399">MDGLRCAFDPADGSLTPVVIDVEASNGLAFFPDEGVLYVSDSSLSPAEADPPAGRPRGHSIHAYDVIAGRHAKNGRELVEVSPGLPDGFRADAEGNLWSSSLSGIQVFTPSGEKLGENPVPEKVANCAFGGADGTTLYICASTCIYRIHTRARDAVADRLAGSSGRP</sequence>
<protein>
    <submittedName>
        <fullName evidence="2">SMP-30/gluconolactonase/LRE family protein</fullName>
    </submittedName>
</protein>
<dbReference type="PANTHER" id="PTHR47064">
    <property type="entry name" value="PUTATIVE (AFU_ORTHOLOGUE AFUA_1G08990)-RELATED"/>
    <property type="match status" value="1"/>
</dbReference>
<evidence type="ECO:0000313" key="2">
    <source>
        <dbReference type="EMBL" id="HJF50829.1"/>
    </source>
</evidence>
<dbReference type="SUPFAM" id="SSF63829">
    <property type="entry name" value="Calcium-dependent phosphotriesterase"/>
    <property type="match status" value="1"/>
</dbReference>
<dbReference type="AlphaFoldDB" id="A0A921KRH7"/>
<reference evidence="2" key="2">
    <citation type="submission" date="2021-09" db="EMBL/GenBank/DDBJ databases">
        <authorList>
            <person name="Gilroy R."/>
        </authorList>
    </citation>
    <scope>NUCLEOTIDE SEQUENCE</scope>
    <source>
        <strain evidence="2">1647</strain>
    </source>
</reference>
<dbReference type="InterPro" id="IPR013658">
    <property type="entry name" value="SGL"/>
</dbReference>
<accession>A0A921KRH7</accession>
<dbReference type="Proteomes" id="UP000775129">
    <property type="component" value="Unassembled WGS sequence"/>
</dbReference>
<name>A0A921KRH7_9MICO</name>
<gene>
    <name evidence="2" type="ORF">K8W24_13745</name>
</gene>